<feature type="region of interest" description="Disordered" evidence="1">
    <location>
        <begin position="1"/>
        <end position="24"/>
    </location>
</feature>
<sequence>MGGSAQESSKHNPSGGLYSSRKIA</sequence>
<dbReference type="Proteomes" id="UP000681967">
    <property type="component" value="Unassembled WGS sequence"/>
</dbReference>
<comment type="caution">
    <text evidence="4">The sequence shown here is derived from an EMBL/GenBank/DDBJ whole genome shotgun (WGS) entry which is preliminary data.</text>
</comment>
<evidence type="ECO:0000313" key="2">
    <source>
        <dbReference type="EMBL" id="CAF4572046.1"/>
    </source>
</evidence>
<organism evidence="4 5">
    <name type="scientific">Rotaria magnacalcarata</name>
    <dbReference type="NCBI Taxonomy" id="392030"/>
    <lineage>
        <taxon>Eukaryota</taxon>
        <taxon>Metazoa</taxon>
        <taxon>Spiralia</taxon>
        <taxon>Gnathifera</taxon>
        <taxon>Rotifera</taxon>
        <taxon>Eurotatoria</taxon>
        <taxon>Bdelloidea</taxon>
        <taxon>Philodinida</taxon>
        <taxon>Philodinidae</taxon>
        <taxon>Rotaria</taxon>
    </lineage>
</organism>
<dbReference type="EMBL" id="CAJOBH010197350">
    <property type="protein sequence ID" value="CAF4978715.1"/>
    <property type="molecule type" value="Genomic_DNA"/>
</dbReference>
<proteinExistence type="predicted"/>
<reference evidence="4" key="1">
    <citation type="submission" date="2021-02" db="EMBL/GenBank/DDBJ databases">
        <authorList>
            <person name="Nowell W R."/>
        </authorList>
    </citation>
    <scope>NUCLEOTIDE SEQUENCE</scope>
</reference>
<dbReference type="AlphaFoldDB" id="A0A8S3D8X6"/>
<dbReference type="EMBL" id="CAJOBJ010097609">
    <property type="protein sequence ID" value="CAF4572046.1"/>
    <property type="molecule type" value="Genomic_DNA"/>
</dbReference>
<dbReference type="Proteomes" id="UP000681720">
    <property type="component" value="Unassembled WGS sequence"/>
</dbReference>
<gene>
    <name evidence="3" type="ORF">BYL167_LOCUS46077</name>
    <name evidence="4" type="ORF">BYL167_LOCUS54809</name>
    <name evidence="2" type="ORF">GIL414_LOCUS37713</name>
</gene>
<dbReference type="EMBL" id="CAJOBH010129499">
    <property type="protein sequence ID" value="CAF4750377.1"/>
    <property type="molecule type" value="Genomic_DNA"/>
</dbReference>
<accession>A0A8S3D8X6</accession>
<evidence type="ECO:0000313" key="5">
    <source>
        <dbReference type="Proteomes" id="UP000681967"/>
    </source>
</evidence>
<evidence type="ECO:0000256" key="1">
    <source>
        <dbReference type="SAM" id="MobiDB-lite"/>
    </source>
</evidence>
<protein>
    <submittedName>
        <fullName evidence="4">Uncharacterized protein</fullName>
    </submittedName>
</protein>
<evidence type="ECO:0000313" key="4">
    <source>
        <dbReference type="EMBL" id="CAF4978715.1"/>
    </source>
</evidence>
<evidence type="ECO:0000313" key="3">
    <source>
        <dbReference type="EMBL" id="CAF4750377.1"/>
    </source>
</evidence>
<name>A0A8S3D8X6_9BILA</name>
<feature type="non-terminal residue" evidence="4">
    <location>
        <position position="24"/>
    </location>
</feature>